<dbReference type="Proteomes" id="UP000193560">
    <property type="component" value="Unassembled WGS sequence"/>
</dbReference>
<keyword evidence="3" id="KW-1185">Reference proteome</keyword>
<feature type="region of interest" description="Disordered" evidence="1">
    <location>
        <begin position="1"/>
        <end position="101"/>
    </location>
</feature>
<organism evidence="2 3">
    <name type="scientific">Absidia repens</name>
    <dbReference type="NCBI Taxonomy" id="90262"/>
    <lineage>
        <taxon>Eukaryota</taxon>
        <taxon>Fungi</taxon>
        <taxon>Fungi incertae sedis</taxon>
        <taxon>Mucoromycota</taxon>
        <taxon>Mucoromycotina</taxon>
        <taxon>Mucoromycetes</taxon>
        <taxon>Mucorales</taxon>
        <taxon>Cunninghamellaceae</taxon>
        <taxon>Absidia</taxon>
    </lineage>
</organism>
<name>A0A1X2HZ31_9FUNG</name>
<evidence type="ECO:0000256" key="1">
    <source>
        <dbReference type="SAM" id="MobiDB-lite"/>
    </source>
</evidence>
<sequence>MDMASSAKPPAPGQTWAQVATRNSPVKISLLGDPTPPSSLPPANTTSSSSPSTPTTPSSPTTVSSHPPTSTSPSSSTPSNVTATPAPTSTIRTTTWRTGRNDGSYFLDLSSRSEGDSIIFQLIKKQFPSCRGAATI</sequence>
<gene>
    <name evidence="2" type="ORF">BCR42DRAFT_443594</name>
</gene>
<dbReference type="AlphaFoldDB" id="A0A1X2HZ31"/>
<evidence type="ECO:0000313" key="3">
    <source>
        <dbReference type="Proteomes" id="UP000193560"/>
    </source>
</evidence>
<evidence type="ECO:0000313" key="2">
    <source>
        <dbReference type="EMBL" id="ORZ05584.1"/>
    </source>
</evidence>
<accession>A0A1X2HZ31</accession>
<feature type="compositionally biased region" description="Low complexity" evidence="1">
    <location>
        <begin position="41"/>
        <end position="98"/>
    </location>
</feature>
<comment type="caution">
    <text evidence="2">The sequence shown here is derived from an EMBL/GenBank/DDBJ whole genome shotgun (WGS) entry which is preliminary data.</text>
</comment>
<feature type="compositionally biased region" description="Polar residues" evidence="1">
    <location>
        <begin position="15"/>
        <end position="26"/>
    </location>
</feature>
<dbReference type="EMBL" id="MCGE01000043">
    <property type="protein sequence ID" value="ORZ05584.1"/>
    <property type="molecule type" value="Genomic_DNA"/>
</dbReference>
<proteinExistence type="predicted"/>
<protein>
    <submittedName>
        <fullName evidence="2">Uncharacterized protein</fullName>
    </submittedName>
</protein>
<reference evidence="2 3" key="1">
    <citation type="submission" date="2016-07" db="EMBL/GenBank/DDBJ databases">
        <title>Pervasive Adenine N6-methylation of Active Genes in Fungi.</title>
        <authorList>
            <consortium name="DOE Joint Genome Institute"/>
            <person name="Mondo S.J."/>
            <person name="Dannebaum R.O."/>
            <person name="Kuo R.C."/>
            <person name="Labutti K."/>
            <person name="Haridas S."/>
            <person name="Kuo A."/>
            <person name="Salamov A."/>
            <person name="Ahrendt S.R."/>
            <person name="Lipzen A."/>
            <person name="Sullivan W."/>
            <person name="Andreopoulos W.B."/>
            <person name="Clum A."/>
            <person name="Lindquist E."/>
            <person name="Daum C."/>
            <person name="Ramamoorthy G.K."/>
            <person name="Gryganskyi A."/>
            <person name="Culley D."/>
            <person name="Magnuson J.K."/>
            <person name="James T.Y."/>
            <person name="O'Malley M.A."/>
            <person name="Stajich J.E."/>
            <person name="Spatafora J.W."/>
            <person name="Visel A."/>
            <person name="Grigoriev I.V."/>
        </authorList>
    </citation>
    <scope>NUCLEOTIDE SEQUENCE [LARGE SCALE GENOMIC DNA]</scope>
    <source>
        <strain evidence="2 3">NRRL 1336</strain>
    </source>
</reference>